<dbReference type="InterPro" id="IPR011078">
    <property type="entry name" value="PyrdxlP_homeostasis"/>
</dbReference>
<dbReference type="PANTHER" id="PTHR10146">
    <property type="entry name" value="PROLINE SYNTHETASE CO-TRANSCRIBED BACTERIAL HOMOLOG PROTEIN"/>
    <property type="match status" value="1"/>
</dbReference>
<evidence type="ECO:0000256" key="2">
    <source>
        <dbReference type="PIRSR" id="PIRSR004848-1"/>
    </source>
</evidence>
<sequence length="232" mass="23696">MPGVTAAGLPEQVAANLAALRQVIDASAPDPGRVRIVAVTKGHGPQVCEAALAAGLTDLGESYAQELQAKAADARLERARWHFVGGLQSRKVRILAGTVSLWQSIDRTKLVDEVARWAPGAHVLVQVSLSDEPGKAGCSFADAPALVAGASRAGLVVDGLMGVGPTAGGAEAARPQFRQLARAAADLGLEEVSMGMSADVSIAVAEGATLVRVGSALFGPRPARAAVRAWAQ</sequence>
<dbReference type="InterPro" id="IPR001608">
    <property type="entry name" value="Ala_racemase_N"/>
</dbReference>
<reference evidence="5" key="1">
    <citation type="submission" date="2020-02" db="EMBL/GenBank/DDBJ databases">
        <authorList>
            <person name="Meier V. D."/>
        </authorList>
    </citation>
    <scope>NUCLEOTIDE SEQUENCE</scope>
    <source>
        <strain evidence="5">AVDCRST_MAG76</strain>
    </source>
</reference>
<protein>
    <submittedName>
        <fullName evidence="5">UPF0001 protein YggS</fullName>
    </submittedName>
</protein>
<dbReference type="AlphaFoldDB" id="A0A6J4H1N3"/>
<feature type="modified residue" description="N6-(pyridoxal phosphate)lysine" evidence="2">
    <location>
        <position position="41"/>
    </location>
</feature>
<keyword evidence="1 2" id="KW-0663">Pyridoxal phosphate</keyword>
<proteinExistence type="inferred from homology"/>
<evidence type="ECO:0000256" key="3">
    <source>
        <dbReference type="RuleBase" id="RU004514"/>
    </source>
</evidence>
<dbReference type="InterPro" id="IPR029066">
    <property type="entry name" value="PLP-binding_barrel"/>
</dbReference>
<dbReference type="Pfam" id="PF01168">
    <property type="entry name" value="Ala_racemase_N"/>
    <property type="match status" value="1"/>
</dbReference>
<dbReference type="CDD" id="cd00635">
    <property type="entry name" value="PLPDE_III_YBL036c_like"/>
    <property type="match status" value="1"/>
</dbReference>
<dbReference type="PROSITE" id="PS01211">
    <property type="entry name" value="UPF0001"/>
    <property type="match status" value="1"/>
</dbReference>
<dbReference type="GO" id="GO:0030170">
    <property type="term" value="F:pyridoxal phosphate binding"/>
    <property type="evidence" value="ECO:0007669"/>
    <property type="project" value="InterPro"/>
</dbReference>
<dbReference type="SUPFAM" id="SSF51419">
    <property type="entry name" value="PLP-binding barrel"/>
    <property type="match status" value="1"/>
</dbReference>
<name>A0A6J4H1N3_9ACTN</name>
<comment type="similarity">
    <text evidence="3">Belongs to the pyridoxal phosphate-binding protein YggS/PROSC family.</text>
</comment>
<evidence type="ECO:0000256" key="1">
    <source>
        <dbReference type="ARBA" id="ARBA00022898"/>
    </source>
</evidence>
<accession>A0A6J4H1N3</accession>
<comment type="cofactor">
    <cofactor evidence="2">
        <name>pyridoxal 5'-phosphate</name>
        <dbReference type="ChEBI" id="CHEBI:597326"/>
    </cofactor>
</comment>
<feature type="domain" description="Alanine racemase N-terminal" evidence="4">
    <location>
        <begin position="12"/>
        <end position="222"/>
    </location>
</feature>
<gene>
    <name evidence="5" type="ORF">AVDCRST_MAG76-113</name>
</gene>
<evidence type="ECO:0000313" key="5">
    <source>
        <dbReference type="EMBL" id="CAA9210929.1"/>
    </source>
</evidence>
<organism evidence="5">
    <name type="scientific">uncultured Acidimicrobiales bacterium</name>
    <dbReference type="NCBI Taxonomy" id="310071"/>
    <lineage>
        <taxon>Bacteria</taxon>
        <taxon>Bacillati</taxon>
        <taxon>Actinomycetota</taxon>
        <taxon>Acidimicrobiia</taxon>
        <taxon>Acidimicrobiales</taxon>
        <taxon>environmental samples</taxon>
    </lineage>
</organism>
<dbReference type="PIRSF" id="PIRSF004848">
    <property type="entry name" value="YBL036c_PLPDEIII"/>
    <property type="match status" value="1"/>
</dbReference>
<evidence type="ECO:0000259" key="4">
    <source>
        <dbReference type="Pfam" id="PF01168"/>
    </source>
</evidence>
<dbReference type="PANTHER" id="PTHR10146:SF14">
    <property type="entry name" value="PYRIDOXAL PHOSPHATE HOMEOSTASIS PROTEIN"/>
    <property type="match status" value="1"/>
</dbReference>
<dbReference type="EMBL" id="CADCSZ010000008">
    <property type="protein sequence ID" value="CAA9210929.1"/>
    <property type="molecule type" value="Genomic_DNA"/>
</dbReference>
<dbReference type="Gene3D" id="3.20.20.10">
    <property type="entry name" value="Alanine racemase"/>
    <property type="match status" value="1"/>
</dbReference>